<reference evidence="2 3" key="1">
    <citation type="submission" date="2020-08" db="EMBL/GenBank/DDBJ databases">
        <authorList>
            <person name="Sun Q."/>
            <person name="Inoue M."/>
        </authorList>
    </citation>
    <scope>NUCLEOTIDE SEQUENCE [LARGE SCALE GENOMIC DNA]</scope>
    <source>
        <strain evidence="2 3">CCM 8938</strain>
    </source>
</reference>
<evidence type="ECO:0000313" key="3">
    <source>
        <dbReference type="Proteomes" id="UP000652755"/>
    </source>
</evidence>
<dbReference type="Pfam" id="PF13692">
    <property type="entry name" value="Glyco_trans_1_4"/>
    <property type="match status" value="1"/>
</dbReference>
<dbReference type="Proteomes" id="UP000652755">
    <property type="component" value="Unassembled WGS sequence"/>
</dbReference>
<organism evidence="2 3">
    <name type="scientific">Pedobacter fastidiosus</name>
    <dbReference type="NCBI Taxonomy" id="2765361"/>
    <lineage>
        <taxon>Bacteria</taxon>
        <taxon>Pseudomonadati</taxon>
        <taxon>Bacteroidota</taxon>
        <taxon>Sphingobacteriia</taxon>
        <taxon>Sphingobacteriales</taxon>
        <taxon>Sphingobacteriaceae</taxon>
        <taxon>Pedobacter</taxon>
    </lineage>
</organism>
<keyword evidence="1" id="KW-0808">Transferase</keyword>
<dbReference type="Gene3D" id="3.40.50.2000">
    <property type="entry name" value="Glycogen Phosphorylase B"/>
    <property type="match status" value="2"/>
</dbReference>
<dbReference type="RefSeq" id="WP_187072287.1">
    <property type="nucleotide sequence ID" value="NZ_JACRYL010000014.1"/>
</dbReference>
<dbReference type="CDD" id="cd03801">
    <property type="entry name" value="GT4_PimA-like"/>
    <property type="match status" value="1"/>
</dbReference>
<protein>
    <submittedName>
        <fullName evidence="2">Glycosyltransferase family 4 protein</fullName>
    </submittedName>
</protein>
<name>A0ABR7KUS3_9SPHI</name>
<evidence type="ECO:0000313" key="2">
    <source>
        <dbReference type="EMBL" id="MBC6111854.1"/>
    </source>
</evidence>
<sequence length="318" mass="36931">MEGLTLEFIYWSVRARSPKMLFFYERIYNRIKQLNSDLVYFNYVPTSPYVLPLYWRLSKTKTIVTAHDGNVKPSFHIPWLAKAVFNMAFSTKKYVNTFSDTERKLFLNTFNRAESFLIPLALKDFGPSNKNKRTDHIIFLFFGSIHSNKNLSLLIEAANNLYKKGIRGFKVSINGFANDWAVYEAKIECLEVFECDIRLHKNSEIPDLFSTSHYAVFPYKEMSQSGALKVAFNYNLPVIVSDLPGFTNEVKSGINGYVFKSDVVEDLERIMVERINNHAKEYPSIQERVINYNAENYATVVLSNKYLKMFNEVLSKQK</sequence>
<dbReference type="EMBL" id="JACRYL010000014">
    <property type="protein sequence ID" value="MBC6111854.1"/>
    <property type="molecule type" value="Genomic_DNA"/>
</dbReference>
<keyword evidence="3" id="KW-1185">Reference proteome</keyword>
<dbReference type="SUPFAM" id="SSF53756">
    <property type="entry name" value="UDP-Glycosyltransferase/glycogen phosphorylase"/>
    <property type="match status" value="1"/>
</dbReference>
<comment type="caution">
    <text evidence="2">The sequence shown here is derived from an EMBL/GenBank/DDBJ whole genome shotgun (WGS) entry which is preliminary data.</text>
</comment>
<dbReference type="PANTHER" id="PTHR46401">
    <property type="entry name" value="GLYCOSYLTRANSFERASE WBBK-RELATED"/>
    <property type="match status" value="1"/>
</dbReference>
<proteinExistence type="predicted"/>
<accession>A0ABR7KUS3</accession>
<gene>
    <name evidence="2" type="ORF">H7U22_15630</name>
</gene>
<evidence type="ECO:0000256" key="1">
    <source>
        <dbReference type="ARBA" id="ARBA00022679"/>
    </source>
</evidence>
<dbReference type="PANTHER" id="PTHR46401:SF2">
    <property type="entry name" value="GLYCOSYLTRANSFERASE WBBK-RELATED"/>
    <property type="match status" value="1"/>
</dbReference>